<dbReference type="EMBL" id="VXIS01000022">
    <property type="protein sequence ID" value="KAA8912567.1"/>
    <property type="molecule type" value="Genomic_DNA"/>
</dbReference>
<dbReference type="AlphaFoldDB" id="A0A5J5F703"/>
<dbReference type="InParanoid" id="A0A5J5F703"/>
<accession>A0A5J5F703</accession>
<evidence type="ECO:0000313" key="2">
    <source>
        <dbReference type="EMBL" id="KAA8912567.1"/>
    </source>
</evidence>
<proteinExistence type="predicted"/>
<keyword evidence="3" id="KW-1185">Reference proteome</keyword>
<gene>
    <name evidence="2" type="ORF">FN846DRAFT_994068</name>
</gene>
<feature type="region of interest" description="Disordered" evidence="1">
    <location>
        <begin position="224"/>
        <end position="256"/>
    </location>
</feature>
<sequence length="409" mass="45113">MTDISRHCTPSTDSIFSRAQHAQQQRVCDGKGKDVSRVVEVAIDRRTVLINPLQPFKHTIADVSPADAASVVLAVQERFNVAYNAYTQRLTLSLMESPCRGAIQIFMHQACDAMVQQDFVPGADFKHKQAGGCLALTSNMLFTHFRGPYLHSSRAPDVSIQNVSWAKNYLPSLVVECGSSQDYNMLLENKDLWLVGGDGRVSCVLIVNVDEGCMPHAERPGIPTARFLPHGTVEGDAQNDRELAGSGHGNADDSADDLPELGFFDDSFESEISEPGADKPQFTGFLELWRFDGSRGSRDRPHDAAVCCGRAVSFTPAPLLNHVLTWSQYMPSNPATRESEYLELTLSDVYGPHRRFHPRGKSRDTVFRLPAIWAQDAVADMWDGFLACRRAMRRKQASKAAGDTDEGGP</sequence>
<organism evidence="2 3">
    <name type="scientific">Sphaerosporella brunnea</name>
    <dbReference type="NCBI Taxonomy" id="1250544"/>
    <lineage>
        <taxon>Eukaryota</taxon>
        <taxon>Fungi</taxon>
        <taxon>Dikarya</taxon>
        <taxon>Ascomycota</taxon>
        <taxon>Pezizomycotina</taxon>
        <taxon>Pezizomycetes</taxon>
        <taxon>Pezizales</taxon>
        <taxon>Pyronemataceae</taxon>
        <taxon>Sphaerosporella</taxon>
    </lineage>
</organism>
<dbReference type="Proteomes" id="UP000326924">
    <property type="component" value="Unassembled WGS sequence"/>
</dbReference>
<reference evidence="2 3" key="1">
    <citation type="submission" date="2019-09" db="EMBL/GenBank/DDBJ databases">
        <title>Draft genome of the ectomycorrhizal ascomycete Sphaerosporella brunnea.</title>
        <authorList>
            <consortium name="DOE Joint Genome Institute"/>
            <person name="Benucci G.M."/>
            <person name="Marozzi G."/>
            <person name="Antonielli L."/>
            <person name="Sanchez S."/>
            <person name="Marco P."/>
            <person name="Wang X."/>
            <person name="Falini L.B."/>
            <person name="Barry K."/>
            <person name="Haridas S."/>
            <person name="Lipzen A."/>
            <person name="Labutti K."/>
            <person name="Grigoriev I.V."/>
            <person name="Murat C."/>
            <person name="Martin F."/>
            <person name="Albertini E."/>
            <person name="Donnini D."/>
            <person name="Bonito G."/>
        </authorList>
    </citation>
    <scope>NUCLEOTIDE SEQUENCE [LARGE SCALE GENOMIC DNA]</scope>
    <source>
        <strain evidence="2 3">Sb_GMNB300</strain>
    </source>
</reference>
<dbReference type="OrthoDB" id="4368470at2759"/>
<evidence type="ECO:0000313" key="3">
    <source>
        <dbReference type="Proteomes" id="UP000326924"/>
    </source>
</evidence>
<name>A0A5J5F703_9PEZI</name>
<comment type="caution">
    <text evidence="2">The sequence shown here is derived from an EMBL/GenBank/DDBJ whole genome shotgun (WGS) entry which is preliminary data.</text>
</comment>
<evidence type="ECO:0000256" key="1">
    <source>
        <dbReference type="SAM" id="MobiDB-lite"/>
    </source>
</evidence>
<protein>
    <submittedName>
        <fullName evidence="2">Uncharacterized protein</fullName>
    </submittedName>
</protein>